<dbReference type="Pfam" id="PF04149">
    <property type="entry name" value="DUF397"/>
    <property type="match status" value="1"/>
</dbReference>
<sequence>MRYDTGWFKSSRSSTSSNACVEVRLTERVVSVRDSKDPQGGELSVGHVAWAAFLSTLN</sequence>
<protein>
    <recommendedName>
        <fullName evidence="1">DUF397 domain-containing protein</fullName>
    </recommendedName>
</protein>
<comment type="caution">
    <text evidence="2">The sequence shown here is derived from an EMBL/GenBank/DDBJ whole genome shotgun (WGS) entry which is preliminary data.</text>
</comment>
<evidence type="ECO:0000313" key="3">
    <source>
        <dbReference type="Proteomes" id="UP000580474"/>
    </source>
</evidence>
<reference evidence="2 3" key="1">
    <citation type="submission" date="2020-08" db="EMBL/GenBank/DDBJ databases">
        <title>Sequencing the genomes of 1000 actinobacteria strains.</title>
        <authorList>
            <person name="Klenk H.-P."/>
        </authorList>
    </citation>
    <scope>NUCLEOTIDE SEQUENCE [LARGE SCALE GENOMIC DNA]</scope>
    <source>
        <strain evidence="2 3">DSM 45582</strain>
    </source>
</reference>
<feature type="domain" description="DUF397" evidence="1">
    <location>
        <begin position="6"/>
        <end position="57"/>
    </location>
</feature>
<organism evidence="2 3">
    <name type="scientific">Saccharopolyspora gloriosae</name>
    <dbReference type="NCBI Taxonomy" id="455344"/>
    <lineage>
        <taxon>Bacteria</taxon>
        <taxon>Bacillati</taxon>
        <taxon>Actinomycetota</taxon>
        <taxon>Actinomycetes</taxon>
        <taxon>Pseudonocardiales</taxon>
        <taxon>Pseudonocardiaceae</taxon>
        <taxon>Saccharopolyspora</taxon>
    </lineage>
</organism>
<keyword evidence="3" id="KW-1185">Reference proteome</keyword>
<dbReference type="InterPro" id="IPR007278">
    <property type="entry name" value="DUF397"/>
</dbReference>
<dbReference type="EMBL" id="JACHIV010000001">
    <property type="protein sequence ID" value="MBB5071358.1"/>
    <property type="molecule type" value="Genomic_DNA"/>
</dbReference>
<evidence type="ECO:0000259" key="1">
    <source>
        <dbReference type="Pfam" id="PF04149"/>
    </source>
</evidence>
<gene>
    <name evidence="2" type="ORF">BJ969_004446</name>
</gene>
<dbReference type="RefSeq" id="WP_184481645.1">
    <property type="nucleotide sequence ID" value="NZ_JACHIV010000001.1"/>
</dbReference>
<evidence type="ECO:0000313" key="2">
    <source>
        <dbReference type="EMBL" id="MBB5071358.1"/>
    </source>
</evidence>
<dbReference type="AlphaFoldDB" id="A0A840NM08"/>
<dbReference type="Proteomes" id="UP000580474">
    <property type="component" value="Unassembled WGS sequence"/>
</dbReference>
<name>A0A840NM08_9PSEU</name>
<proteinExistence type="predicted"/>
<accession>A0A840NM08</accession>